<evidence type="ECO:0000313" key="2">
    <source>
        <dbReference type="Proteomes" id="UP000308037"/>
    </source>
</evidence>
<accession>A0A4U5JGU8</accession>
<dbReference type="InterPro" id="IPR037235">
    <property type="entry name" value="TRCF-like_C_D7"/>
</dbReference>
<dbReference type="Proteomes" id="UP000308037">
    <property type="component" value="Unassembled WGS sequence"/>
</dbReference>
<reference evidence="1 2" key="1">
    <citation type="submission" date="2019-04" db="EMBL/GenBank/DDBJ databases">
        <title>Natronomonas sp. F20-122 a newhaloarchaeon isolated from a saline saltern of Isla Bacuta, Huelva, Spain.</title>
        <authorList>
            <person name="Duran-Viseras A."/>
            <person name="Sanchez-Porro C."/>
            <person name="Ventosa A."/>
        </authorList>
    </citation>
    <scope>NUCLEOTIDE SEQUENCE [LARGE SCALE GENOMIC DNA]</scope>
    <source>
        <strain evidence="1 2">F20-122</strain>
    </source>
</reference>
<name>A0A4U5JGU8_9EURY</name>
<protein>
    <submittedName>
        <fullName evidence="1">Uncharacterized protein</fullName>
    </submittedName>
</protein>
<dbReference type="AlphaFoldDB" id="A0A4U5JGU8"/>
<dbReference type="RefSeq" id="WP_137276918.1">
    <property type="nucleotide sequence ID" value="NZ_QKNX01000004.1"/>
</dbReference>
<organism evidence="1 2">
    <name type="scientific">Natronomonas salsuginis</name>
    <dbReference type="NCBI Taxonomy" id="2217661"/>
    <lineage>
        <taxon>Archaea</taxon>
        <taxon>Methanobacteriati</taxon>
        <taxon>Methanobacteriota</taxon>
        <taxon>Stenosarchaea group</taxon>
        <taxon>Halobacteria</taxon>
        <taxon>Halobacteriales</taxon>
        <taxon>Natronomonadaceae</taxon>
        <taxon>Natronomonas</taxon>
    </lineage>
</organism>
<keyword evidence="2" id="KW-1185">Reference proteome</keyword>
<evidence type="ECO:0000313" key="1">
    <source>
        <dbReference type="EMBL" id="TKR25279.1"/>
    </source>
</evidence>
<proteinExistence type="predicted"/>
<gene>
    <name evidence="1" type="ORF">DM868_10965</name>
</gene>
<dbReference type="EMBL" id="QKNX01000004">
    <property type="protein sequence ID" value="TKR25279.1"/>
    <property type="molecule type" value="Genomic_DNA"/>
</dbReference>
<dbReference type="OrthoDB" id="380315at2157"/>
<sequence>MTRTDPSNRFAYRSHDSKRLATYLRAEAERTSGDLYVNGDRLTDRFGRAPAEIDRLLRELSGSVPGLRLSLATNSRRVLWRVSRP</sequence>
<dbReference type="SUPFAM" id="SSF143517">
    <property type="entry name" value="TRCF domain-like"/>
    <property type="match status" value="1"/>
</dbReference>
<comment type="caution">
    <text evidence="1">The sequence shown here is derived from an EMBL/GenBank/DDBJ whole genome shotgun (WGS) entry which is preliminary data.</text>
</comment>